<keyword evidence="8" id="KW-0802">TPR repeat</keyword>
<keyword evidence="5 10" id="KW-0812">Transmembrane</keyword>
<dbReference type="EMBL" id="JAGQHS010000054">
    <property type="protein sequence ID" value="MCA9756478.1"/>
    <property type="molecule type" value="Genomic_DNA"/>
</dbReference>
<dbReference type="Pfam" id="PF14559">
    <property type="entry name" value="TPR_19"/>
    <property type="match status" value="1"/>
</dbReference>
<feature type="transmembrane region" description="Helical" evidence="10">
    <location>
        <begin position="136"/>
        <end position="154"/>
    </location>
</feature>
<gene>
    <name evidence="11" type="ORF">KDA27_11805</name>
</gene>
<dbReference type="PANTHER" id="PTHR33908:SF11">
    <property type="entry name" value="MEMBRANE PROTEIN"/>
    <property type="match status" value="1"/>
</dbReference>
<dbReference type="GO" id="GO:0009103">
    <property type="term" value="P:lipopolysaccharide biosynthetic process"/>
    <property type="evidence" value="ECO:0007669"/>
    <property type="project" value="UniProtKB-ARBA"/>
</dbReference>
<dbReference type="SMART" id="SM00028">
    <property type="entry name" value="TPR"/>
    <property type="match status" value="6"/>
</dbReference>
<dbReference type="PROSITE" id="PS50005">
    <property type="entry name" value="TPR"/>
    <property type="match status" value="4"/>
</dbReference>
<evidence type="ECO:0000256" key="6">
    <source>
        <dbReference type="ARBA" id="ARBA00022989"/>
    </source>
</evidence>
<feature type="transmembrane region" description="Helical" evidence="10">
    <location>
        <begin position="434"/>
        <end position="452"/>
    </location>
</feature>
<dbReference type="Gene3D" id="1.25.40.10">
    <property type="entry name" value="Tetratricopeptide repeat domain"/>
    <property type="match status" value="2"/>
</dbReference>
<proteinExistence type="predicted"/>
<evidence type="ECO:0000256" key="7">
    <source>
        <dbReference type="ARBA" id="ARBA00023136"/>
    </source>
</evidence>
<dbReference type="InterPro" id="IPR050297">
    <property type="entry name" value="LipidA_mod_glycosyltrf_83"/>
</dbReference>
<keyword evidence="4" id="KW-0808">Transferase</keyword>
<evidence type="ECO:0000256" key="1">
    <source>
        <dbReference type="ARBA" id="ARBA00004651"/>
    </source>
</evidence>
<feature type="repeat" description="TPR" evidence="8">
    <location>
        <begin position="685"/>
        <end position="718"/>
    </location>
</feature>
<feature type="repeat" description="TPR" evidence="8">
    <location>
        <begin position="583"/>
        <end position="616"/>
    </location>
</feature>
<name>A0A956NCK6_UNCEI</name>
<evidence type="ECO:0000313" key="11">
    <source>
        <dbReference type="EMBL" id="MCA9756478.1"/>
    </source>
</evidence>
<feature type="transmembrane region" description="Helical" evidence="10">
    <location>
        <begin position="404"/>
        <end position="427"/>
    </location>
</feature>
<dbReference type="Pfam" id="PF13432">
    <property type="entry name" value="TPR_16"/>
    <property type="match status" value="2"/>
</dbReference>
<feature type="region of interest" description="Disordered" evidence="9">
    <location>
        <begin position="163"/>
        <end position="185"/>
    </location>
</feature>
<feature type="transmembrane region" description="Helical" evidence="10">
    <location>
        <begin position="488"/>
        <end position="506"/>
    </location>
</feature>
<reference evidence="11" key="2">
    <citation type="journal article" date="2021" name="Microbiome">
        <title>Successional dynamics and alternative stable states in a saline activated sludge microbial community over 9 years.</title>
        <authorList>
            <person name="Wang Y."/>
            <person name="Ye J."/>
            <person name="Ju F."/>
            <person name="Liu L."/>
            <person name="Boyd J.A."/>
            <person name="Deng Y."/>
            <person name="Parks D.H."/>
            <person name="Jiang X."/>
            <person name="Yin X."/>
            <person name="Woodcroft B.J."/>
            <person name="Tyson G.W."/>
            <person name="Hugenholtz P."/>
            <person name="Polz M.F."/>
            <person name="Zhang T."/>
        </authorList>
    </citation>
    <scope>NUCLEOTIDE SEQUENCE</scope>
    <source>
        <strain evidence="11">HKST-UBA02</strain>
    </source>
</reference>
<dbReference type="AlphaFoldDB" id="A0A956NCK6"/>
<feature type="transmembrane region" description="Helical" evidence="10">
    <location>
        <begin position="113"/>
        <end position="130"/>
    </location>
</feature>
<feature type="transmembrane region" description="Helical" evidence="10">
    <location>
        <begin position="68"/>
        <end position="101"/>
    </location>
</feature>
<evidence type="ECO:0000313" key="12">
    <source>
        <dbReference type="Proteomes" id="UP000739538"/>
    </source>
</evidence>
<protein>
    <submittedName>
        <fullName evidence="11">Tetratricopeptide repeat protein</fullName>
    </submittedName>
</protein>
<keyword evidence="7 10" id="KW-0472">Membrane</keyword>
<evidence type="ECO:0000256" key="2">
    <source>
        <dbReference type="ARBA" id="ARBA00022475"/>
    </source>
</evidence>
<evidence type="ECO:0000256" key="4">
    <source>
        <dbReference type="ARBA" id="ARBA00022679"/>
    </source>
</evidence>
<comment type="subcellular location">
    <subcellularLocation>
        <location evidence="1">Cell membrane</location>
        <topology evidence="1">Multi-pass membrane protein</topology>
    </subcellularLocation>
</comment>
<dbReference type="PANTHER" id="PTHR33908">
    <property type="entry name" value="MANNOSYLTRANSFERASE YKCB-RELATED"/>
    <property type="match status" value="1"/>
</dbReference>
<accession>A0A956NCK6</accession>
<organism evidence="11 12">
    <name type="scientific">Eiseniibacteriota bacterium</name>
    <dbReference type="NCBI Taxonomy" id="2212470"/>
    <lineage>
        <taxon>Bacteria</taxon>
        <taxon>Candidatus Eiseniibacteriota</taxon>
    </lineage>
</organism>
<evidence type="ECO:0000256" key="10">
    <source>
        <dbReference type="SAM" id="Phobius"/>
    </source>
</evidence>
<feature type="transmembrane region" description="Helical" evidence="10">
    <location>
        <begin position="270"/>
        <end position="291"/>
    </location>
</feature>
<comment type="caution">
    <text evidence="11">The sequence shown here is derived from an EMBL/GenBank/DDBJ whole genome shotgun (WGS) entry which is preliminary data.</text>
</comment>
<feature type="transmembrane region" description="Helical" evidence="10">
    <location>
        <begin position="197"/>
        <end position="224"/>
    </location>
</feature>
<evidence type="ECO:0000256" key="9">
    <source>
        <dbReference type="SAM" id="MobiDB-lite"/>
    </source>
</evidence>
<sequence length="729" mass="79045">MRGRSFWLLAGILVVSFLVRLAFFLEVKDDPTFTVPLWDAAVFDEMARSVARGDGVGYPKAYFFGPLYAYLLGGLYLVSSGSAAAVAFVQHLVGVVVVGLTYALSRTWFGQRASLLAAALLGLAGVQLFYEGKLLMEVWVALLLLGAVLLLARLDLSFQARARASDGTPPPPTHGDSRKARTPLLVRTPGSPGATRVTMLCAGLMIGLAALGRPSVLLLAALALTPLLRVRRTSGLWASRGSSFIGSGSRSGCGGGNGGSGSGSRSGGGVVWVLGGLFLLGLIVGPTSALVRNYRTEGVWVPITSSGGFNFYLGNAPDSAGMLEDTKIRVDSSWNGEDSAEEDVGRQLDSAEVSRYWFARTWREVSQARLWWVGHLLDKLQTFFGAKDIPQIEVYSAERGRSRVLTFLPVGLHMLMMLGLAGMVTGLRGFRGRVLLYGALILYAFGVSLFFVTTRYRIVALPYLAVFGGAFLDSVLGAVSRRSVREGLGLLFLGVACWAFTLPARFPGDATKSLYAQSLHDGFRLARAGEFARAEAAYLEAQRLEPDDYEGYLGLGIAYQEAGEYDRSLRQLERAMERNHVDAEVPYHLGVTLHKMGLYGGAERALQQSLALAPRRALTHTYLGLVLAAEGRLAEARASLELGRELDPGEAFTHNNLGVLQSMQGDGESALRSFERAVELDPTYTAARRNVARAYLDRGDLKRARRELERVLELDPSDENARSLLQSIR</sequence>
<dbReference type="GO" id="GO:0005886">
    <property type="term" value="C:plasma membrane"/>
    <property type="evidence" value="ECO:0007669"/>
    <property type="project" value="UniProtKB-SubCell"/>
</dbReference>
<keyword evidence="6 10" id="KW-1133">Transmembrane helix</keyword>
<feature type="transmembrane region" description="Helical" evidence="10">
    <location>
        <begin position="298"/>
        <end position="314"/>
    </location>
</feature>
<evidence type="ECO:0000256" key="8">
    <source>
        <dbReference type="PROSITE-ProRule" id="PRU00339"/>
    </source>
</evidence>
<dbReference type="SUPFAM" id="SSF48452">
    <property type="entry name" value="TPR-like"/>
    <property type="match status" value="1"/>
</dbReference>
<reference evidence="11" key="1">
    <citation type="submission" date="2020-04" db="EMBL/GenBank/DDBJ databases">
        <authorList>
            <person name="Zhang T."/>
        </authorList>
    </citation>
    <scope>NUCLEOTIDE SEQUENCE</scope>
    <source>
        <strain evidence="11">HKST-UBA02</strain>
    </source>
</reference>
<feature type="transmembrane region" description="Helical" evidence="10">
    <location>
        <begin position="458"/>
        <end position="476"/>
    </location>
</feature>
<feature type="repeat" description="TPR" evidence="8">
    <location>
        <begin position="651"/>
        <end position="684"/>
    </location>
</feature>
<evidence type="ECO:0000256" key="5">
    <source>
        <dbReference type="ARBA" id="ARBA00022692"/>
    </source>
</evidence>
<dbReference type="InterPro" id="IPR011990">
    <property type="entry name" value="TPR-like_helical_dom_sf"/>
</dbReference>
<dbReference type="Proteomes" id="UP000739538">
    <property type="component" value="Unassembled WGS sequence"/>
</dbReference>
<feature type="repeat" description="TPR" evidence="8">
    <location>
        <begin position="549"/>
        <end position="582"/>
    </location>
</feature>
<dbReference type="GO" id="GO:0016763">
    <property type="term" value="F:pentosyltransferase activity"/>
    <property type="evidence" value="ECO:0007669"/>
    <property type="project" value="TreeGrafter"/>
</dbReference>
<evidence type="ECO:0000256" key="3">
    <source>
        <dbReference type="ARBA" id="ARBA00022676"/>
    </source>
</evidence>
<keyword evidence="2" id="KW-1003">Cell membrane</keyword>
<keyword evidence="3" id="KW-0328">Glycosyltransferase</keyword>
<dbReference type="InterPro" id="IPR019734">
    <property type="entry name" value="TPR_rpt"/>
</dbReference>